<dbReference type="KEGG" id="vg:80517345"/>
<sequence>MSLIWIFFIIIVFLVIFYMAKAKKTAIKIKELEAELEKKTQTNDVDPAAIKTKPEKEKDTELINSKTCSWHHPCVIHLYTHSDDKDLHEMWEELIKEFDKTTYRFSLITDPKIHMGWKVERLPTLRSYGSDGMCDPAKFKEFKGKFNTGRIKKFIMEN</sequence>
<proteinExistence type="predicted"/>
<dbReference type="InterPro" id="IPR036249">
    <property type="entry name" value="Thioredoxin-like_sf"/>
</dbReference>
<organism evidence="1">
    <name type="scientific">Tupanvirus deep ocean</name>
    <dbReference type="NCBI Taxonomy" id="2126984"/>
    <lineage>
        <taxon>Viruses</taxon>
        <taxon>Varidnaviria</taxon>
        <taxon>Bamfordvirae</taxon>
        <taxon>Nucleocytoviricota</taxon>
        <taxon>Megaviricetes</taxon>
        <taxon>Imitervirales</taxon>
        <taxon>Mimiviridae</taxon>
        <taxon>Megamimivirinae</taxon>
        <taxon>Tupanvirus</taxon>
        <taxon>Tupanvirus altamarinense</taxon>
    </lineage>
</organism>
<name>A0A6N1NH60_9VIRU</name>
<dbReference type="SUPFAM" id="SSF52833">
    <property type="entry name" value="Thioredoxin-like"/>
    <property type="match status" value="1"/>
</dbReference>
<reference evidence="1" key="2">
    <citation type="journal article" date="2018" name="Nat. Commun.">
        <title>Tailed giant Tupanvirus possesses the most complete translational apparatus of the known virosphere.</title>
        <authorList>
            <person name="Abrahao J."/>
            <person name="Silva L."/>
            <person name="Silva L.S."/>
            <person name="Khalil J.Y.B."/>
            <person name="Rodrigues R."/>
            <person name="Arantes T."/>
            <person name="Assis F."/>
            <person name="Boratto P."/>
            <person name="Andrade M."/>
            <person name="Kroon E.G."/>
            <person name="Ribeiro B."/>
            <person name="Bergier I."/>
            <person name="Seligmann H."/>
            <person name="Ghigo E."/>
            <person name="Colson P."/>
            <person name="Levasseur A."/>
            <person name="Kroemer G."/>
            <person name="Raoult D."/>
            <person name="La Scola B."/>
        </authorList>
    </citation>
    <scope>NUCLEOTIDE SEQUENCE [LARGE SCALE GENOMIC DNA]</scope>
    <source>
        <strain evidence="1">Deep ocean</strain>
    </source>
</reference>
<dbReference type="RefSeq" id="YP_010780654.1">
    <property type="nucleotide sequence ID" value="NC_075038.1"/>
</dbReference>
<dbReference type="GeneID" id="80517345"/>
<protein>
    <submittedName>
        <fullName evidence="1">Putative ORFan</fullName>
    </submittedName>
</protein>
<dbReference type="EMBL" id="MF405918">
    <property type="protein sequence ID" value="QKU34040.1"/>
    <property type="molecule type" value="Genomic_DNA"/>
</dbReference>
<evidence type="ECO:0000313" key="1">
    <source>
        <dbReference type="EMBL" id="QKU34040.1"/>
    </source>
</evidence>
<accession>A0A6N1NH60</accession>
<reference evidence="1" key="1">
    <citation type="submission" date="2017-06" db="EMBL/GenBank/DDBJ databases">
        <authorList>
            <person name="Assis F.L."/>
            <person name="Abrahao J.S."/>
            <person name="Silva L."/>
            <person name="Khalil J.B."/>
            <person name="Rodrigues R."/>
            <person name="Silva L.S."/>
            <person name="Boratto P."/>
            <person name="Andrade M."/>
            <person name="Kroon E.G."/>
            <person name="Ribeiro B."/>
            <person name="Bergier I."/>
            <person name="Seligmann H."/>
            <person name="Ghigo E."/>
            <person name="Colson P."/>
            <person name="Levasseur A."/>
            <person name="Raoult D."/>
            <person name="Scola B.L."/>
        </authorList>
    </citation>
    <scope>NUCLEOTIDE SEQUENCE</scope>
    <source>
        <strain evidence="1">Deep ocean</strain>
    </source>
</reference>